<reference evidence="4" key="1">
    <citation type="journal article" date="2023" name="Proc. Natl. Acad. Sci. U.S.A.">
        <title>Genomic and structural basis for evolution of tropane alkaloid biosynthesis.</title>
        <authorList>
            <person name="Wanga Y.-J."/>
            <person name="Taina T."/>
            <person name="Yua J.-Y."/>
            <person name="Lia J."/>
            <person name="Xua B."/>
            <person name="Chenc J."/>
            <person name="D'Auriad J.C."/>
            <person name="Huanga J.-P."/>
            <person name="Huanga S.-X."/>
        </authorList>
    </citation>
    <scope>NUCLEOTIDE SEQUENCE [LARGE SCALE GENOMIC DNA]</scope>
    <source>
        <strain evidence="4">cv. KIB-2019</strain>
    </source>
</reference>
<organism evidence="3 4">
    <name type="scientific">Anisodus acutangulus</name>
    <dbReference type="NCBI Taxonomy" id="402998"/>
    <lineage>
        <taxon>Eukaryota</taxon>
        <taxon>Viridiplantae</taxon>
        <taxon>Streptophyta</taxon>
        <taxon>Embryophyta</taxon>
        <taxon>Tracheophyta</taxon>
        <taxon>Spermatophyta</taxon>
        <taxon>Magnoliopsida</taxon>
        <taxon>eudicotyledons</taxon>
        <taxon>Gunneridae</taxon>
        <taxon>Pentapetalae</taxon>
        <taxon>asterids</taxon>
        <taxon>lamiids</taxon>
        <taxon>Solanales</taxon>
        <taxon>Solanaceae</taxon>
        <taxon>Solanoideae</taxon>
        <taxon>Hyoscyameae</taxon>
        <taxon>Anisodus</taxon>
    </lineage>
</organism>
<gene>
    <name evidence="3" type="ORF">K7X08_013271</name>
</gene>
<dbReference type="Proteomes" id="UP001152561">
    <property type="component" value="Unassembled WGS sequence"/>
</dbReference>
<keyword evidence="4" id="KW-1185">Reference proteome</keyword>
<dbReference type="EMBL" id="JAJAGQ010000008">
    <property type="protein sequence ID" value="KAJ8555775.1"/>
    <property type="molecule type" value="Genomic_DNA"/>
</dbReference>
<feature type="compositionally biased region" description="Polar residues" evidence="2">
    <location>
        <begin position="125"/>
        <end position="140"/>
    </location>
</feature>
<proteinExistence type="predicted"/>
<keyword evidence="1" id="KW-0175">Coiled coil</keyword>
<dbReference type="AlphaFoldDB" id="A0A9Q1MCL3"/>
<dbReference type="OrthoDB" id="1281814at2759"/>
<accession>A0A9Q1MCL3</accession>
<comment type="caution">
    <text evidence="3">The sequence shown here is derived from an EMBL/GenBank/DDBJ whole genome shotgun (WGS) entry which is preliminary data.</text>
</comment>
<sequence length="376" mass="42145">MERRVAMTKENYGSEIPPGFAPAITTCMNKKGQGVGSISGCGSRKRAPAQSFDPTHDQHRTSSQKQRPSGLRRGRGRPRKQTSDEIPASLPLRRGPGRPRKQKSDEASPPAPPSASTGDAPLQVPATTNAPVPPLGSSSDRPLEVPFNVKEEERETKLNLNALSRLMHPPNTNDTPQMLDEESKKVIFGVKSLLVRKLLSSMNDVDYMVHQANTTFTYLQGLGANYGSFHRIITEYIEHCYSLQDAEREENMLSLSVCEKNYLKAILSASGVQEIIVLTRGNREKVKEKKETFKRQIENLKQELACIEHDEESLEHDEIKYKEDHKVAKDKEQELRTQWEAAKAKQSEIEQRKNAALGGIESATRRLKSSFLDDLD</sequence>
<evidence type="ECO:0000313" key="4">
    <source>
        <dbReference type="Proteomes" id="UP001152561"/>
    </source>
</evidence>
<evidence type="ECO:0000256" key="2">
    <source>
        <dbReference type="SAM" id="MobiDB-lite"/>
    </source>
</evidence>
<feature type="region of interest" description="Disordered" evidence="2">
    <location>
        <begin position="1"/>
        <end position="148"/>
    </location>
</feature>
<evidence type="ECO:0000256" key="1">
    <source>
        <dbReference type="SAM" id="Coils"/>
    </source>
</evidence>
<name>A0A9Q1MCL3_9SOLA</name>
<evidence type="ECO:0000313" key="3">
    <source>
        <dbReference type="EMBL" id="KAJ8555775.1"/>
    </source>
</evidence>
<feature type="coiled-coil region" evidence="1">
    <location>
        <begin position="283"/>
        <end position="317"/>
    </location>
</feature>
<feature type="compositionally biased region" description="Basic residues" evidence="2">
    <location>
        <begin position="70"/>
        <end position="80"/>
    </location>
</feature>
<protein>
    <submittedName>
        <fullName evidence="3">Uncharacterized protein</fullName>
    </submittedName>
</protein>